<evidence type="ECO:0000256" key="3">
    <source>
        <dbReference type="ARBA" id="ARBA00022801"/>
    </source>
</evidence>
<dbReference type="EC" id="3.1.2.4" evidence="2"/>
<evidence type="ECO:0000313" key="6">
    <source>
        <dbReference type="Proteomes" id="UP000242757"/>
    </source>
</evidence>
<dbReference type="GO" id="GO:0006574">
    <property type="term" value="P:L-valine catabolic process"/>
    <property type="evidence" value="ECO:0007669"/>
    <property type="project" value="TreeGrafter"/>
</dbReference>
<dbReference type="OrthoDB" id="9790967at2"/>
<evidence type="ECO:0000313" key="5">
    <source>
        <dbReference type="EMBL" id="OXY83551.1"/>
    </source>
</evidence>
<dbReference type="InterPro" id="IPR045004">
    <property type="entry name" value="ECH_dom"/>
</dbReference>
<proteinExistence type="predicted"/>
<dbReference type="GO" id="GO:0003860">
    <property type="term" value="F:3-hydroxyisobutyryl-CoA hydrolase activity"/>
    <property type="evidence" value="ECO:0007669"/>
    <property type="project" value="UniProtKB-EC"/>
</dbReference>
<evidence type="ECO:0000256" key="2">
    <source>
        <dbReference type="ARBA" id="ARBA00011915"/>
    </source>
</evidence>
<evidence type="ECO:0000256" key="1">
    <source>
        <dbReference type="ARBA" id="ARBA00001709"/>
    </source>
</evidence>
<keyword evidence="6" id="KW-1185">Reference proteome</keyword>
<keyword evidence="3" id="KW-0378">Hydrolase</keyword>
<dbReference type="GO" id="GO:0005829">
    <property type="term" value="C:cytosol"/>
    <property type="evidence" value="ECO:0007669"/>
    <property type="project" value="TreeGrafter"/>
</dbReference>
<dbReference type="RefSeq" id="WP_094200325.1">
    <property type="nucleotide sequence ID" value="NZ_NBIM01000001.1"/>
</dbReference>
<feature type="domain" description="Enoyl-CoA hydratase/isomerase" evidence="4">
    <location>
        <begin position="17"/>
        <end position="357"/>
    </location>
</feature>
<dbReference type="CDD" id="cd06558">
    <property type="entry name" value="crotonase-like"/>
    <property type="match status" value="1"/>
</dbReference>
<comment type="catalytic activity">
    <reaction evidence="1">
        <text>3-hydroxy-2-methylpropanoyl-CoA + H2O = 3-hydroxy-2-methylpropanoate + CoA + H(+)</text>
        <dbReference type="Rhea" id="RHEA:20888"/>
        <dbReference type="ChEBI" id="CHEBI:11805"/>
        <dbReference type="ChEBI" id="CHEBI:15377"/>
        <dbReference type="ChEBI" id="CHEBI:15378"/>
        <dbReference type="ChEBI" id="CHEBI:57287"/>
        <dbReference type="ChEBI" id="CHEBI:57340"/>
        <dbReference type="EC" id="3.1.2.4"/>
    </reaction>
</comment>
<accession>A0A233RJI8</accession>
<dbReference type="NCBIfam" id="NF004127">
    <property type="entry name" value="PRK05617.1"/>
    <property type="match status" value="1"/>
</dbReference>
<organism evidence="5 6">
    <name type="scientific">Oceanimonas doudoroffii</name>
    <dbReference type="NCBI Taxonomy" id="84158"/>
    <lineage>
        <taxon>Bacteria</taxon>
        <taxon>Pseudomonadati</taxon>
        <taxon>Pseudomonadota</taxon>
        <taxon>Gammaproteobacteria</taxon>
        <taxon>Aeromonadales</taxon>
        <taxon>Aeromonadaceae</taxon>
        <taxon>Oceanimonas</taxon>
    </lineage>
</organism>
<evidence type="ECO:0000259" key="4">
    <source>
        <dbReference type="Pfam" id="PF16113"/>
    </source>
</evidence>
<dbReference type="SUPFAM" id="SSF52096">
    <property type="entry name" value="ClpP/crotonase"/>
    <property type="match status" value="1"/>
</dbReference>
<dbReference type="PANTHER" id="PTHR43176:SF3">
    <property type="entry name" value="3-HYDROXYISOBUTYRYL-COA HYDROLASE, MITOCHONDRIAL"/>
    <property type="match status" value="1"/>
</dbReference>
<protein>
    <recommendedName>
        <fullName evidence="2">3-hydroxyisobutyryl-CoA hydrolase</fullName>
        <ecNumber evidence="2">3.1.2.4</ecNumber>
    </recommendedName>
</protein>
<sequence length="370" mass="40228">MSVISGKQPTADGRYIGRLVLDREAQLNALNLDMIDAMTAVLRDWRHDDSVVAVVLEGAGSRAFCAGGDVVGLISAIATVRAGCGERELGTVPSAAARFFEREYRLDHLLHTFGKPVICVGAGVVMGGGMGLFMAASQRMVTEHSRLAMPEVTIALYPDVGGSWFLNRLPPGLGEFIALTGCSLNAADSLWLGLANRFVAEERLNELWPRLQRDSGGAAEVIRELEAESAAQLAGLDSPLRRHQDLIRKLMDQDSLADKVSAILEADTHDAWFIRAQQTLAAGSPLAMAVIHRQLTRCRYSSLAQVFQAELDLSVQLCRFREFAEGVRARLIDKDNTPGWTFASLSEVEPALLNTLFTSPWGLSPLADLK</sequence>
<reference evidence="5 6" key="1">
    <citation type="submission" date="2017-08" db="EMBL/GenBank/DDBJ databases">
        <title>A Genome Sequence of Oceanimonas doudoroffii ATCC 27123T.</title>
        <authorList>
            <person name="Brennan M.A."/>
            <person name="Maclea K.S."/>
            <person name="Mcclelland W.D."/>
            <person name="Trachtenberg A.M."/>
        </authorList>
    </citation>
    <scope>NUCLEOTIDE SEQUENCE [LARGE SCALE GENOMIC DNA]</scope>
    <source>
        <strain evidence="5 6">ATCC 27123</strain>
    </source>
</reference>
<dbReference type="EMBL" id="NBIM01000001">
    <property type="protein sequence ID" value="OXY83551.1"/>
    <property type="molecule type" value="Genomic_DNA"/>
</dbReference>
<dbReference type="AlphaFoldDB" id="A0A233RJI8"/>
<gene>
    <name evidence="5" type="ORF">B6S08_08735</name>
</gene>
<comment type="caution">
    <text evidence="5">The sequence shown here is derived from an EMBL/GenBank/DDBJ whole genome shotgun (WGS) entry which is preliminary data.</text>
</comment>
<dbReference type="InterPro" id="IPR029045">
    <property type="entry name" value="ClpP/crotonase-like_dom_sf"/>
</dbReference>
<dbReference type="InterPro" id="IPR032259">
    <property type="entry name" value="HIBYL-CoA-H"/>
</dbReference>
<dbReference type="PANTHER" id="PTHR43176">
    <property type="entry name" value="3-HYDROXYISOBUTYRYL-COA HYDROLASE-RELATED"/>
    <property type="match status" value="1"/>
</dbReference>
<dbReference type="Proteomes" id="UP000242757">
    <property type="component" value="Unassembled WGS sequence"/>
</dbReference>
<name>A0A233RJI8_9GAMM</name>
<dbReference type="Pfam" id="PF16113">
    <property type="entry name" value="ECH_2"/>
    <property type="match status" value="1"/>
</dbReference>
<dbReference type="Gene3D" id="3.90.226.10">
    <property type="entry name" value="2-enoyl-CoA Hydratase, Chain A, domain 1"/>
    <property type="match status" value="1"/>
</dbReference>